<gene>
    <name evidence="1" type="ORF">SODALDRAFT_333627</name>
</gene>
<evidence type="ECO:0000313" key="1">
    <source>
        <dbReference type="EMBL" id="ROT37868.1"/>
    </source>
</evidence>
<dbReference type="GeneID" id="39580509"/>
<proteinExistence type="predicted"/>
<keyword evidence="2" id="KW-1185">Reference proteome</keyword>
<protein>
    <submittedName>
        <fullName evidence="1">Uncharacterized protein</fullName>
    </submittedName>
</protein>
<accession>A0A3N2PTP9</accession>
<reference evidence="1 2" key="1">
    <citation type="journal article" date="2018" name="Mol. Ecol.">
        <title>The obligate alkalophilic soda-lake fungus Sodiomyces alkalinus has shifted to a protein diet.</title>
        <authorList>
            <person name="Grum-Grzhimaylo A.A."/>
            <person name="Falkoski D.L."/>
            <person name="van den Heuvel J."/>
            <person name="Valero-Jimenez C.A."/>
            <person name="Min B."/>
            <person name="Choi I.G."/>
            <person name="Lipzen A."/>
            <person name="Daum C.G."/>
            <person name="Aanen D.K."/>
            <person name="Tsang A."/>
            <person name="Henrissat B."/>
            <person name="Bilanenko E.N."/>
            <person name="de Vries R.P."/>
            <person name="van Kan J.A.L."/>
            <person name="Grigoriev I.V."/>
            <person name="Debets A.J.M."/>
        </authorList>
    </citation>
    <scope>NUCLEOTIDE SEQUENCE [LARGE SCALE GENOMIC DNA]</scope>
    <source>
        <strain evidence="1 2">F11</strain>
    </source>
</reference>
<evidence type="ECO:0000313" key="2">
    <source>
        <dbReference type="Proteomes" id="UP000272025"/>
    </source>
</evidence>
<dbReference type="EMBL" id="ML119056">
    <property type="protein sequence ID" value="ROT37868.1"/>
    <property type="molecule type" value="Genomic_DNA"/>
</dbReference>
<dbReference type="AlphaFoldDB" id="A0A3N2PTP9"/>
<dbReference type="OrthoDB" id="4907064at2759"/>
<organism evidence="1 2">
    <name type="scientific">Sodiomyces alkalinus (strain CBS 110278 / VKM F-3762 / F11)</name>
    <name type="common">Alkaliphilic filamentous fungus</name>
    <dbReference type="NCBI Taxonomy" id="1314773"/>
    <lineage>
        <taxon>Eukaryota</taxon>
        <taxon>Fungi</taxon>
        <taxon>Dikarya</taxon>
        <taxon>Ascomycota</taxon>
        <taxon>Pezizomycotina</taxon>
        <taxon>Sordariomycetes</taxon>
        <taxon>Hypocreomycetidae</taxon>
        <taxon>Glomerellales</taxon>
        <taxon>Plectosphaerellaceae</taxon>
        <taxon>Sodiomyces</taxon>
    </lineage>
</organism>
<dbReference type="RefSeq" id="XP_028465674.1">
    <property type="nucleotide sequence ID" value="XM_028612031.1"/>
</dbReference>
<dbReference type="Proteomes" id="UP000272025">
    <property type="component" value="Unassembled WGS sequence"/>
</dbReference>
<sequence>MAIRIHVKCMSDSIPGNPADRRMAMANLICQYKLDRDFDASRDYLRSVGQYAVDRVRCQFLLDIGPRASKDPTGWSYKWDGKQFHAREVTPPLIWYLTKTYPFHPDPATQKVLTGKELRTACGEEAYRKLVSSRIKQKQRWGLELSLEDTEFLRQAAEDTKITDTS</sequence>
<name>A0A3N2PTP9_SODAK</name>